<dbReference type="EMBL" id="VZBZ01000013">
    <property type="protein sequence ID" value="MQN76708.1"/>
    <property type="molecule type" value="Genomic_DNA"/>
</dbReference>
<accession>A0A414YGG6</accession>
<reference evidence="2 3" key="1">
    <citation type="submission" date="2018-08" db="EMBL/GenBank/DDBJ databases">
        <title>A genome reference for cultivated species of the human gut microbiota.</title>
        <authorList>
            <person name="Zou Y."/>
            <person name="Xue W."/>
            <person name="Luo G."/>
        </authorList>
    </citation>
    <scope>NUCLEOTIDE SEQUENCE [LARGE SCALE GENOMIC DNA]</scope>
    <source>
        <strain evidence="2 3">AM16-54</strain>
    </source>
</reference>
<dbReference type="RefSeq" id="WP_118253095.1">
    <property type="nucleotide sequence ID" value="NZ_JAQEAK010000069.1"/>
</dbReference>
<organism evidence="2 3">
    <name type="scientific">Segatella copri</name>
    <dbReference type="NCBI Taxonomy" id="165179"/>
    <lineage>
        <taxon>Bacteria</taxon>
        <taxon>Pseudomonadati</taxon>
        <taxon>Bacteroidota</taxon>
        <taxon>Bacteroidia</taxon>
        <taxon>Bacteroidales</taxon>
        <taxon>Prevotellaceae</taxon>
        <taxon>Segatella</taxon>
    </lineage>
</organism>
<proteinExistence type="predicted"/>
<dbReference type="EMBL" id="QRKB01000001">
    <property type="protein sequence ID" value="RHH85257.1"/>
    <property type="molecule type" value="Genomic_DNA"/>
</dbReference>
<reference evidence="4" key="2">
    <citation type="submission" date="2019-09" db="EMBL/GenBank/DDBJ databases">
        <title>Distinct polysaccharide growth profiles of human intestinal Prevotella copri isolates.</title>
        <authorList>
            <person name="Fehlner-Peach H."/>
            <person name="Magnabosco C."/>
            <person name="Raghavan V."/>
            <person name="Scher J.U."/>
            <person name="Tett A."/>
            <person name="Cox L.M."/>
            <person name="Gottsegen C."/>
            <person name="Watters A."/>
            <person name="Wiltshire- Gordon J.D."/>
            <person name="Segata N."/>
            <person name="Bonneau R."/>
            <person name="Littman D.R."/>
        </authorList>
    </citation>
    <scope>NUCLEOTIDE SEQUENCE [LARGE SCALE GENOMIC DNA]</scope>
    <source>
        <strain evidence="4">BU41712</strain>
    </source>
</reference>
<evidence type="ECO:0008006" key="5">
    <source>
        <dbReference type="Google" id="ProtNLM"/>
    </source>
</evidence>
<gene>
    <name evidence="2" type="ORF">DW192_00560</name>
    <name evidence="1" type="ORF">F7D71_02260</name>
</gene>
<dbReference type="Proteomes" id="UP000423156">
    <property type="component" value="Unassembled WGS sequence"/>
</dbReference>
<evidence type="ECO:0000313" key="3">
    <source>
        <dbReference type="Proteomes" id="UP000284548"/>
    </source>
</evidence>
<sequence length="142" mass="16158">MITEIDAGHVIYDDLELMGLERRLKGHLTKGGLEGERPLVGEKIPDEGMIVIIPKRMSADKTYFNDCTIEVNILLKDIEGEANPQLNELLKKAIQTLSDNEVGKAEDVWYRYSIRSHGIEQESRLSCHYANITIDFETLNVR</sequence>
<evidence type="ECO:0000313" key="1">
    <source>
        <dbReference type="EMBL" id="MQN76708.1"/>
    </source>
</evidence>
<dbReference type="Proteomes" id="UP000284548">
    <property type="component" value="Unassembled WGS sequence"/>
</dbReference>
<evidence type="ECO:0000313" key="2">
    <source>
        <dbReference type="EMBL" id="RHH85257.1"/>
    </source>
</evidence>
<evidence type="ECO:0000313" key="4">
    <source>
        <dbReference type="Proteomes" id="UP000423156"/>
    </source>
</evidence>
<name>A0A414YGG6_9BACT</name>
<comment type="caution">
    <text evidence="2">The sequence shown here is derived from an EMBL/GenBank/DDBJ whole genome shotgun (WGS) entry which is preliminary data.</text>
</comment>
<protein>
    <recommendedName>
        <fullName evidence="5">DUF3168 domain-containing protein</fullName>
    </recommendedName>
</protein>
<dbReference type="AlphaFoldDB" id="A0A414YGG6"/>
<reference evidence="1" key="3">
    <citation type="submission" date="2022-12" db="EMBL/GenBank/DDBJ databases">
        <title>Distinct polysaccharide growth profiles of human intestinal Prevotella copri isolates.</title>
        <authorList>
            <person name="Fehlner-Peach H."/>
            <person name="Magnabosco C."/>
            <person name="Raghavan V."/>
            <person name="Scher J.U."/>
            <person name="Tett A."/>
            <person name="Cox L.M."/>
            <person name="Gottsegen C."/>
            <person name="Watters A."/>
            <person name="Wiltshire- Gordon J.D."/>
            <person name="Segata N."/>
            <person name="Bonneau R."/>
            <person name="Littman D.R."/>
        </authorList>
    </citation>
    <scope>NUCLEOTIDE SEQUENCE</scope>
    <source>
        <strain evidence="1">BU41712</strain>
    </source>
</reference>